<dbReference type="RefSeq" id="WP_157830786.1">
    <property type="nucleotide sequence ID" value="NZ_CAMTHQ010000040.1"/>
</dbReference>
<accession>A0A2N3IY41</accession>
<dbReference type="AlphaFoldDB" id="A0A2N3IY41"/>
<name>A0A2N3IY41_AERSO</name>
<protein>
    <submittedName>
        <fullName evidence="1">Uncharacterized protein</fullName>
    </submittedName>
</protein>
<evidence type="ECO:0000313" key="1">
    <source>
        <dbReference type="EMBL" id="PKQ77694.1"/>
    </source>
</evidence>
<comment type="caution">
    <text evidence="1">The sequence shown here is derived from an EMBL/GenBank/DDBJ whole genome shotgun (WGS) entry which is preliminary data.</text>
</comment>
<proteinExistence type="predicted"/>
<dbReference type="EMBL" id="NQMM01000031">
    <property type="protein sequence ID" value="PKQ77694.1"/>
    <property type="molecule type" value="Genomic_DNA"/>
</dbReference>
<evidence type="ECO:0000313" key="2">
    <source>
        <dbReference type="Proteomes" id="UP000233467"/>
    </source>
</evidence>
<reference evidence="1 2" key="1">
    <citation type="journal article" date="2017" name="Front. Microbiol.">
        <title>Strong Genomic and Phenotypic Heterogeneity in the Aeromonas sobria Species Complex.</title>
        <authorList>
            <person name="Gauthier J."/>
            <person name="Vincent A.T."/>
            <person name="Charette S.J."/>
            <person name="Derome N."/>
        </authorList>
    </citation>
    <scope>NUCLEOTIDE SEQUENCE [LARGE SCALE GENOMIC DNA]</scope>
    <source>
        <strain evidence="1 2">TM18</strain>
    </source>
</reference>
<gene>
    <name evidence="1" type="ORF">CJP16_10955</name>
</gene>
<dbReference type="Proteomes" id="UP000233467">
    <property type="component" value="Unassembled WGS sequence"/>
</dbReference>
<sequence length="64" mass="6942">MRLFPTIVRTMGRSVKGIPSRPPFLVCSGEQLANSGKFAVKKVVARGQQGRDPINLVGGFIKMV</sequence>
<organism evidence="1 2">
    <name type="scientific">Aeromonas sobria</name>
    <dbReference type="NCBI Taxonomy" id="646"/>
    <lineage>
        <taxon>Bacteria</taxon>
        <taxon>Pseudomonadati</taxon>
        <taxon>Pseudomonadota</taxon>
        <taxon>Gammaproteobacteria</taxon>
        <taxon>Aeromonadales</taxon>
        <taxon>Aeromonadaceae</taxon>
        <taxon>Aeromonas</taxon>
    </lineage>
</organism>
<keyword evidence="2" id="KW-1185">Reference proteome</keyword>